<evidence type="ECO:0000256" key="5">
    <source>
        <dbReference type="ARBA" id="ARBA00022679"/>
    </source>
</evidence>
<keyword evidence="8" id="KW-0289">Folate biosynthesis</keyword>
<evidence type="ECO:0000256" key="8">
    <source>
        <dbReference type="ARBA" id="ARBA00022909"/>
    </source>
</evidence>
<protein>
    <recommendedName>
        <fullName evidence="4">dihydropteroate synthase</fullName>
        <ecNumber evidence="4">2.5.1.15</ecNumber>
    </recommendedName>
</protein>
<evidence type="ECO:0000256" key="3">
    <source>
        <dbReference type="ARBA" id="ARBA00004763"/>
    </source>
</evidence>
<evidence type="ECO:0000256" key="4">
    <source>
        <dbReference type="ARBA" id="ARBA00012458"/>
    </source>
</evidence>
<keyword evidence="5 10" id="KW-0808">Transferase</keyword>
<gene>
    <name evidence="10" type="primary">folP</name>
    <name evidence="10" type="ordered locus">azo1388</name>
</gene>
<dbReference type="InterPro" id="IPR006390">
    <property type="entry name" value="DHP_synth_dom"/>
</dbReference>
<dbReference type="PANTHER" id="PTHR20941:SF1">
    <property type="entry name" value="FOLIC ACID SYNTHESIS PROTEIN FOL1"/>
    <property type="match status" value="1"/>
</dbReference>
<dbReference type="SUPFAM" id="SSF51717">
    <property type="entry name" value="Dihydropteroate synthetase-like"/>
    <property type="match status" value="1"/>
</dbReference>
<evidence type="ECO:0000256" key="7">
    <source>
        <dbReference type="ARBA" id="ARBA00022842"/>
    </source>
</evidence>
<dbReference type="GO" id="GO:0046656">
    <property type="term" value="P:folic acid biosynthetic process"/>
    <property type="evidence" value="ECO:0007669"/>
    <property type="project" value="UniProtKB-KW"/>
</dbReference>
<dbReference type="PANTHER" id="PTHR20941">
    <property type="entry name" value="FOLATE SYNTHESIS PROTEINS"/>
    <property type="match status" value="1"/>
</dbReference>
<evidence type="ECO:0000313" key="11">
    <source>
        <dbReference type="Proteomes" id="UP000002588"/>
    </source>
</evidence>
<dbReference type="RefSeq" id="WP_011765121.1">
    <property type="nucleotide sequence ID" value="NC_008702.1"/>
</dbReference>
<dbReference type="Pfam" id="PF00809">
    <property type="entry name" value="Pterin_bind"/>
    <property type="match status" value="1"/>
</dbReference>
<dbReference type="PROSITE" id="PS50972">
    <property type="entry name" value="PTERIN_BINDING"/>
    <property type="match status" value="1"/>
</dbReference>
<sequence length="273" mass="28713">MPNFVCGRFELDLTQPRIMAIINVTDDSFSGDGLRGNLDGALNKAERALAEGADILDLGAESTRPGSDPVPEQQEIDRLVPLIEALQGCGVPLSVDTLKPSVMRAALAAGADLINDVNGFRAEGAVEAVAAGTAGLCVMHMQGEPRTMQQAPQYANVVDEVGAFLVRRTEVLLRAGVRRERVLLDPGFGFGKSTEHNLALVRGLGALRDLGYPLLVGLSRKSLLGAITGKPVEARGPASVAAALMAVQYGAAIVRVHDVAPTRDALAVWQAMS</sequence>
<evidence type="ECO:0000259" key="9">
    <source>
        <dbReference type="PROSITE" id="PS50972"/>
    </source>
</evidence>
<dbReference type="NCBIfam" id="TIGR01496">
    <property type="entry name" value="DHPS"/>
    <property type="match status" value="1"/>
</dbReference>
<dbReference type="KEGG" id="azo:azo1388"/>
<name>A1K5A0_AZOSB</name>
<dbReference type="Proteomes" id="UP000002588">
    <property type="component" value="Chromosome"/>
</dbReference>
<keyword evidence="11" id="KW-1185">Reference proteome</keyword>
<comment type="cofactor">
    <cofactor evidence="2">
        <name>Mg(2+)</name>
        <dbReference type="ChEBI" id="CHEBI:18420"/>
    </cofactor>
</comment>
<comment type="pathway">
    <text evidence="3">Cofactor biosynthesis; tetrahydrofolate biosynthesis; 7,8-dihydrofolate from 2-amino-4-hydroxy-6-hydroxymethyl-7,8-dihydropteridine diphosphate and 4-aminobenzoate: step 1/2.</text>
</comment>
<dbReference type="InterPro" id="IPR011005">
    <property type="entry name" value="Dihydropteroate_synth-like_sf"/>
</dbReference>
<evidence type="ECO:0000256" key="6">
    <source>
        <dbReference type="ARBA" id="ARBA00022723"/>
    </source>
</evidence>
<dbReference type="GO" id="GO:0046654">
    <property type="term" value="P:tetrahydrofolate biosynthetic process"/>
    <property type="evidence" value="ECO:0007669"/>
    <property type="project" value="TreeGrafter"/>
</dbReference>
<dbReference type="GO" id="GO:0046872">
    <property type="term" value="F:metal ion binding"/>
    <property type="evidence" value="ECO:0007669"/>
    <property type="project" value="UniProtKB-KW"/>
</dbReference>
<feature type="domain" description="Pterin-binding" evidence="9">
    <location>
        <begin position="16"/>
        <end position="267"/>
    </location>
</feature>
<dbReference type="HOGENOM" id="CLU_008023_0_3_4"/>
<proteinExistence type="predicted"/>
<keyword evidence="7" id="KW-0460">Magnesium</keyword>
<evidence type="ECO:0000313" key="10">
    <source>
        <dbReference type="EMBL" id="CAL94005.1"/>
    </source>
</evidence>
<evidence type="ECO:0000256" key="2">
    <source>
        <dbReference type="ARBA" id="ARBA00001946"/>
    </source>
</evidence>
<dbReference type="STRING" id="62928.azo1388"/>
<dbReference type="EMBL" id="AM406670">
    <property type="protein sequence ID" value="CAL94005.1"/>
    <property type="molecule type" value="Genomic_DNA"/>
</dbReference>
<accession>A1K5A0</accession>
<evidence type="ECO:0000256" key="1">
    <source>
        <dbReference type="ARBA" id="ARBA00000012"/>
    </source>
</evidence>
<reference evidence="10 11" key="1">
    <citation type="journal article" date="2006" name="Nat. Biotechnol.">
        <title>Complete genome of the mutualistic, N2-fixing grass endophyte Azoarcus sp. strain BH72.</title>
        <authorList>
            <person name="Krause A."/>
            <person name="Ramakumar A."/>
            <person name="Bartels D."/>
            <person name="Battistoni F."/>
            <person name="Bekel T."/>
            <person name="Boch J."/>
            <person name="Boehm M."/>
            <person name="Friedrich F."/>
            <person name="Hurek T."/>
            <person name="Krause L."/>
            <person name="Linke B."/>
            <person name="McHardy A.C."/>
            <person name="Sarkar A."/>
            <person name="Schneiker S."/>
            <person name="Syed A.A."/>
            <person name="Thauer R."/>
            <person name="Vorhoelter F.-J."/>
            <person name="Weidner S."/>
            <person name="Puehler A."/>
            <person name="Reinhold-Hurek B."/>
            <person name="Kaiser O."/>
            <person name="Goesmann A."/>
        </authorList>
    </citation>
    <scope>NUCLEOTIDE SEQUENCE [LARGE SCALE GENOMIC DNA]</scope>
    <source>
        <strain evidence="10 11">BH72</strain>
    </source>
</reference>
<dbReference type="InterPro" id="IPR000489">
    <property type="entry name" value="Pterin-binding_dom"/>
</dbReference>
<dbReference type="GO" id="GO:0005829">
    <property type="term" value="C:cytosol"/>
    <property type="evidence" value="ECO:0007669"/>
    <property type="project" value="TreeGrafter"/>
</dbReference>
<dbReference type="InterPro" id="IPR045031">
    <property type="entry name" value="DHP_synth-like"/>
</dbReference>
<dbReference type="PROSITE" id="PS00793">
    <property type="entry name" value="DHPS_2"/>
    <property type="match status" value="1"/>
</dbReference>
<dbReference type="eggNOG" id="COG0294">
    <property type="taxonomic scope" value="Bacteria"/>
</dbReference>
<keyword evidence="6" id="KW-0479">Metal-binding</keyword>
<comment type="catalytic activity">
    <reaction evidence="1">
        <text>(7,8-dihydropterin-6-yl)methyl diphosphate + 4-aminobenzoate = 7,8-dihydropteroate + diphosphate</text>
        <dbReference type="Rhea" id="RHEA:19949"/>
        <dbReference type="ChEBI" id="CHEBI:17836"/>
        <dbReference type="ChEBI" id="CHEBI:17839"/>
        <dbReference type="ChEBI" id="CHEBI:33019"/>
        <dbReference type="ChEBI" id="CHEBI:72950"/>
        <dbReference type="EC" id="2.5.1.15"/>
    </reaction>
</comment>
<dbReference type="AlphaFoldDB" id="A1K5A0"/>
<dbReference type="Gene3D" id="3.20.20.20">
    <property type="entry name" value="Dihydropteroate synthase-like"/>
    <property type="match status" value="1"/>
</dbReference>
<dbReference type="EC" id="2.5.1.15" evidence="4"/>
<organism evidence="10 11">
    <name type="scientific">Azoarcus sp. (strain BH72)</name>
    <dbReference type="NCBI Taxonomy" id="418699"/>
    <lineage>
        <taxon>Bacteria</taxon>
        <taxon>Pseudomonadati</taxon>
        <taxon>Pseudomonadota</taxon>
        <taxon>Betaproteobacteria</taxon>
        <taxon>Rhodocyclales</taxon>
        <taxon>Zoogloeaceae</taxon>
        <taxon>Azoarcus</taxon>
    </lineage>
</organism>
<dbReference type="CDD" id="cd00739">
    <property type="entry name" value="DHPS"/>
    <property type="match status" value="1"/>
</dbReference>
<dbReference type="GO" id="GO:0004156">
    <property type="term" value="F:dihydropteroate synthase activity"/>
    <property type="evidence" value="ECO:0007669"/>
    <property type="project" value="UniProtKB-EC"/>
</dbReference>